<comment type="caution">
    <text evidence="1">The sequence shown here is derived from an EMBL/GenBank/DDBJ whole genome shotgun (WGS) entry which is preliminary data.</text>
</comment>
<keyword evidence="2" id="KW-1185">Reference proteome</keyword>
<dbReference type="EMBL" id="JAHDVG010000486">
    <property type="protein sequence ID" value="KAH1167869.1"/>
    <property type="molecule type" value="Genomic_DNA"/>
</dbReference>
<evidence type="ECO:0000313" key="2">
    <source>
        <dbReference type="Proteomes" id="UP000827986"/>
    </source>
</evidence>
<sequence length="287" mass="32801">MEAEKIQVMAKKETRLNLNAQSEEAPFETTAHVFQTAYYIAKTNRPLSDHESLIDLQQINGIEMGCMLHSRTAFLDALYSLYSQSPKNSCELSAHANELHIVLQNIGKVFNLTWVASTWRAVNAVWQTYPASAKHFKAVSQDLSRVGSERIKFQGLHSKLCSVNFIRNLPLMLDVLTELKNLSDMLQERDKTIPKAENLMQIYIKRIESLKTDPGIYSEEAQKAEQSMIFKNSKLNPRINSSQFIQAVIDDMRTKLFTTASNKADQSTCEERVSNYKNLIIRTICRF</sequence>
<organism evidence="1 2">
    <name type="scientific">Mauremys mutica</name>
    <name type="common">yellowpond turtle</name>
    <dbReference type="NCBI Taxonomy" id="74926"/>
    <lineage>
        <taxon>Eukaryota</taxon>
        <taxon>Metazoa</taxon>
        <taxon>Chordata</taxon>
        <taxon>Craniata</taxon>
        <taxon>Vertebrata</taxon>
        <taxon>Euteleostomi</taxon>
        <taxon>Archelosauria</taxon>
        <taxon>Testudinata</taxon>
        <taxon>Testudines</taxon>
        <taxon>Cryptodira</taxon>
        <taxon>Durocryptodira</taxon>
        <taxon>Testudinoidea</taxon>
        <taxon>Geoemydidae</taxon>
        <taxon>Geoemydinae</taxon>
        <taxon>Mauremys</taxon>
    </lineage>
</organism>
<dbReference type="AlphaFoldDB" id="A0A9D3WTM4"/>
<dbReference type="PANTHER" id="PTHR46880:SF8">
    <property type="entry name" value="E3 SUMO-PROTEIN LIGASE KIAA1586"/>
    <property type="match status" value="1"/>
</dbReference>
<dbReference type="PANTHER" id="PTHR46880">
    <property type="entry name" value="RAS-ASSOCIATING DOMAIN-CONTAINING PROTEIN"/>
    <property type="match status" value="1"/>
</dbReference>
<protein>
    <submittedName>
        <fullName evidence="1">Uncharacterized protein</fullName>
    </submittedName>
</protein>
<evidence type="ECO:0000313" key="1">
    <source>
        <dbReference type="EMBL" id="KAH1167869.1"/>
    </source>
</evidence>
<name>A0A9D3WTM4_9SAUR</name>
<dbReference type="Proteomes" id="UP000827986">
    <property type="component" value="Unassembled WGS sequence"/>
</dbReference>
<gene>
    <name evidence="1" type="ORF">KIL84_003352</name>
</gene>
<reference evidence="1" key="1">
    <citation type="submission" date="2021-09" db="EMBL/GenBank/DDBJ databases">
        <title>The genome of Mauremys mutica provides insights into the evolution of semi-aquatic lifestyle.</title>
        <authorList>
            <person name="Gong S."/>
            <person name="Gao Y."/>
        </authorList>
    </citation>
    <scope>NUCLEOTIDE SEQUENCE</scope>
    <source>
        <strain evidence="1">MM-2020</strain>
        <tissue evidence="1">Muscle</tissue>
    </source>
</reference>
<accession>A0A9D3WTM4</accession>
<proteinExistence type="predicted"/>